<evidence type="ECO:0000256" key="3">
    <source>
        <dbReference type="ARBA" id="ARBA00023163"/>
    </source>
</evidence>
<accession>A0ABT4N1I9</accession>
<reference evidence="6" key="1">
    <citation type="submission" date="2022-12" db="EMBL/GenBank/DDBJ databases">
        <authorList>
            <person name="Krivoruchko A.V."/>
            <person name="Elkin A."/>
        </authorList>
    </citation>
    <scope>NUCLEOTIDE SEQUENCE</scope>
    <source>
        <strain evidence="6">IEGM 1388</strain>
    </source>
</reference>
<protein>
    <submittedName>
        <fullName evidence="6">TetR/AcrR family transcriptional regulator</fullName>
    </submittedName>
</protein>
<evidence type="ECO:0000256" key="1">
    <source>
        <dbReference type="ARBA" id="ARBA00023015"/>
    </source>
</evidence>
<dbReference type="PANTHER" id="PTHR47506">
    <property type="entry name" value="TRANSCRIPTIONAL REGULATORY PROTEIN"/>
    <property type="match status" value="1"/>
</dbReference>
<keyword evidence="1" id="KW-0805">Transcription regulation</keyword>
<keyword evidence="7" id="KW-1185">Reference proteome</keyword>
<evidence type="ECO:0000256" key="4">
    <source>
        <dbReference type="PROSITE-ProRule" id="PRU00335"/>
    </source>
</evidence>
<organism evidence="6 7">
    <name type="scientific">Gordonia rubripertincta</name>
    <name type="common">Rhodococcus corallinus</name>
    <dbReference type="NCBI Taxonomy" id="36822"/>
    <lineage>
        <taxon>Bacteria</taxon>
        <taxon>Bacillati</taxon>
        <taxon>Actinomycetota</taxon>
        <taxon>Actinomycetes</taxon>
        <taxon>Mycobacteriales</taxon>
        <taxon>Gordoniaceae</taxon>
        <taxon>Gordonia</taxon>
    </lineage>
</organism>
<dbReference type="Pfam" id="PF21993">
    <property type="entry name" value="TetR_C_13_2"/>
    <property type="match status" value="1"/>
</dbReference>
<dbReference type="SUPFAM" id="SSF46689">
    <property type="entry name" value="Homeodomain-like"/>
    <property type="match status" value="1"/>
</dbReference>
<dbReference type="Pfam" id="PF00440">
    <property type="entry name" value="TetR_N"/>
    <property type="match status" value="1"/>
</dbReference>
<dbReference type="Gene3D" id="1.10.357.10">
    <property type="entry name" value="Tetracycline Repressor, domain 2"/>
    <property type="match status" value="1"/>
</dbReference>
<dbReference type="InterPro" id="IPR054156">
    <property type="entry name" value="YxaF_TetR_C"/>
</dbReference>
<dbReference type="PANTHER" id="PTHR47506:SF3">
    <property type="entry name" value="HTH-TYPE TRANSCRIPTIONAL REGULATOR LMRA"/>
    <property type="match status" value="1"/>
</dbReference>
<proteinExistence type="predicted"/>
<evidence type="ECO:0000313" key="6">
    <source>
        <dbReference type="EMBL" id="MCZ4553143.1"/>
    </source>
</evidence>
<dbReference type="Proteomes" id="UP001067235">
    <property type="component" value="Unassembled WGS sequence"/>
</dbReference>
<keyword evidence="2 4" id="KW-0238">DNA-binding</keyword>
<dbReference type="SUPFAM" id="SSF48498">
    <property type="entry name" value="Tetracyclin repressor-like, C-terminal domain"/>
    <property type="match status" value="1"/>
</dbReference>
<dbReference type="RefSeq" id="WP_301573793.1">
    <property type="nucleotide sequence ID" value="NZ_JAPWIE010000008.1"/>
</dbReference>
<evidence type="ECO:0000256" key="2">
    <source>
        <dbReference type="ARBA" id="ARBA00023125"/>
    </source>
</evidence>
<feature type="DNA-binding region" description="H-T-H motif" evidence="4">
    <location>
        <begin position="28"/>
        <end position="47"/>
    </location>
</feature>
<dbReference type="EMBL" id="JAPWIE010000008">
    <property type="protein sequence ID" value="MCZ4553143.1"/>
    <property type="molecule type" value="Genomic_DNA"/>
</dbReference>
<dbReference type="InterPro" id="IPR036271">
    <property type="entry name" value="Tet_transcr_reg_TetR-rel_C_sf"/>
</dbReference>
<sequence>MGARISTKQRMLVSAVELLQERGAAGVTIDAVLSRSNAPRGSVYYHFPGGRDQIMTEAVDLAGLAIGSILDRSVGDGPVAILHRIAAFWTKSLENSGYRAGCPVASVAISGGPDEEHLHSAVAQIFQNWHDAITNAMVREGIADERAARLASMFVAAIEGAVILCRARRSASPLDDVVVELEDMYVAAAGAAGTT</sequence>
<comment type="caution">
    <text evidence="6">The sequence shown here is derived from an EMBL/GenBank/DDBJ whole genome shotgun (WGS) entry which is preliminary data.</text>
</comment>
<evidence type="ECO:0000259" key="5">
    <source>
        <dbReference type="PROSITE" id="PS50977"/>
    </source>
</evidence>
<feature type="domain" description="HTH tetR-type" evidence="5">
    <location>
        <begin position="5"/>
        <end position="65"/>
    </location>
</feature>
<dbReference type="PROSITE" id="PS50977">
    <property type="entry name" value="HTH_TETR_2"/>
    <property type="match status" value="1"/>
</dbReference>
<dbReference type="InterPro" id="IPR009057">
    <property type="entry name" value="Homeodomain-like_sf"/>
</dbReference>
<gene>
    <name evidence="6" type="ORF">O4213_24360</name>
</gene>
<evidence type="ECO:0000313" key="7">
    <source>
        <dbReference type="Proteomes" id="UP001067235"/>
    </source>
</evidence>
<dbReference type="InterPro" id="IPR001647">
    <property type="entry name" value="HTH_TetR"/>
</dbReference>
<name>A0ABT4N1I9_GORRU</name>
<keyword evidence="3" id="KW-0804">Transcription</keyword>